<evidence type="ECO:0000313" key="1">
    <source>
        <dbReference type="EMBL" id="QBZ92771.1"/>
    </source>
</evidence>
<dbReference type="EMBL" id="CP035088">
    <property type="protein sequence ID" value="QBZ92771.1"/>
    <property type="molecule type" value="Genomic_DNA"/>
</dbReference>
<dbReference type="Proteomes" id="UP000296468">
    <property type="component" value="Chromosome"/>
</dbReference>
<evidence type="ECO:0000313" key="2">
    <source>
        <dbReference type="Proteomes" id="UP000296468"/>
    </source>
</evidence>
<gene>
    <name evidence="1" type="ORF">EPZ47_07105</name>
</gene>
<organism evidence="1 2">
    <name type="scientific">Pseudomonas viciae</name>
    <dbReference type="NCBI Taxonomy" id="2505979"/>
    <lineage>
        <taxon>Bacteria</taxon>
        <taxon>Pseudomonadati</taxon>
        <taxon>Pseudomonadota</taxon>
        <taxon>Gammaproteobacteria</taxon>
        <taxon>Pseudomonadales</taxon>
        <taxon>Pseudomonadaceae</taxon>
        <taxon>Pseudomonas</taxon>
    </lineage>
</organism>
<proteinExistence type="predicted"/>
<reference evidence="1 2" key="1">
    <citation type="journal article" date="2019" name="Front. Microbiol.">
        <title>In silico and Genetic Analyses of Cyclic Lipopeptide Synthetic Gene Clusters in Pseudomonas sp. 11K1.</title>
        <authorList>
            <person name="Zhao H."/>
            <person name="Liu Y.P."/>
            <person name="Zhang L.Q."/>
        </authorList>
    </citation>
    <scope>NUCLEOTIDE SEQUENCE [LARGE SCALE GENOMIC DNA]</scope>
    <source>
        <strain evidence="1 2">11K1</strain>
    </source>
</reference>
<dbReference type="AlphaFoldDB" id="A0A4P7PP50"/>
<accession>A0A4P7PP50</accession>
<protein>
    <submittedName>
        <fullName evidence="1">Stress protein</fullName>
    </submittedName>
</protein>
<sequence>MPLAGNIARDRTKTFEVGRKSGRTTNTSVVKAVFGRKPRQASR</sequence>
<dbReference type="KEGG" id="pvk:EPZ47_07105"/>
<name>A0A4P7PP50_9PSED</name>